<keyword evidence="7" id="KW-1278">Translocase</keyword>
<dbReference type="GO" id="GO:0019829">
    <property type="term" value="F:ATPase-coupled monoatomic cation transmembrane transporter activity"/>
    <property type="evidence" value="ECO:0007669"/>
    <property type="project" value="TreeGrafter"/>
</dbReference>
<dbReference type="GO" id="GO:0005789">
    <property type="term" value="C:endoplasmic reticulum membrane"/>
    <property type="evidence" value="ECO:0007669"/>
    <property type="project" value="TreeGrafter"/>
</dbReference>
<keyword evidence="8 11" id="KW-1133">Transmembrane helix</keyword>
<dbReference type="EMBL" id="CATIWC010001388">
    <property type="protein sequence ID" value="CAI8584076.1"/>
    <property type="molecule type" value="Genomic_DNA"/>
</dbReference>
<comment type="subcellular location">
    <subcellularLocation>
        <location evidence="1">Membrane</location>
        <topology evidence="1">Multi-pass membrane protein</topology>
    </subcellularLocation>
</comment>
<dbReference type="NCBIfam" id="TIGR01494">
    <property type="entry name" value="ATPase_P-type"/>
    <property type="match status" value="1"/>
</dbReference>
<dbReference type="GO" id="GO:0005524">
    <property type="term" value="F:ATP binding"/>
    <property type="evidence" value="ECO:0007669"/>
    <property type="project" value="UniProtKB-KW"/>
</dbReference>
<organism evidence="13 14">
    <name type="scientific">Vicia faba</name>
    <name type="common">Broad bean</name>
    <name type="synonym">Faba vulgaris</name>
    <dbReference type="NCBI Taxonomy" id="3906"/>
    <lineage>
        <taxon>Eukaryota</taxon>
        <taxon>Viridiplantae</taxon>
        <taxon>Streptophyta</taxon>
        <taxon>Embryophyta</taxon>
        <taxon>Tracheophyta</taxon>
        <taxon>Spermatophyta</taxon>
        <taxon>Magnoliopsida</taxon>
        <taxon>eudicotyledons</taxon>
        <taxon>Gunneridae</taxon>
        <taxon>Pentapetalae</taxon>
        <taxon>rosids</taxon>
        <taxon>fabids</taxon>
        <taxon>Fabales</taxon>
        <taxon>Fabaceae</taxon>
        <taxon>Papilionoideae</taxon>
        <taxon>50 kb inversion clade</taxon>
        <taxon>NPAAA clade</taxon>
        <taxon>Hologalegina</taxon>
        <taxon>IRL clade</taxon>
        <taxon>Fabeae</taxon>
        <taxon>Vicia</taxon>
    </lineage>
</organism>
<evidence type="ECO:0000256" key="8">
    <source>
        <dbReference type="ARBA" id="ARBA00022989"/>
    </source>
</evidence>
<comment type="caution">
    <text evidence="13">The sequence shown here is derived from an EMBL/GenBank/DDBJ whole genome shotgun (WGS) entry which is preliminary data.</text>
</comment>
<accession>A0AAV0YDJ5</accession>
<feature type="transmembrane region" description="Helical" evidence="11">
    <location>
        <begin position="620"/>
        <end position="642"/>
    </location>
</feature>
<dbReference type="GO" id="GO:0006874">
    <property type="term" value="P:intracellular calcium ion homeostasis"/>
    <property type="evidence" value="ECO:0007669"/>
    <property type="project" value="TreeGrafter"/>
</dbReference>
<keyword evidence="9 11" id="KW-0472">Membrane</keyword>
<keyword evidence="5" id="KW-0067">ATP-binding</keyword>
<evidence type="ECO:0000256" key="5">
    <source>
        <dbReference type="ARBA" id="ARBA00022840"/>
    </source>
</evidence>
<feature type="region of interest" description="Disordered" evidence="10">
    <location>
        <begin position="307"/>
        <end position="376"/>
    </location>
</feature>
<feature type="transmembrane region" description="Helical" evidence="11">
    <location>
        <begin position="469"/>
        <end position="487"/>
    </location>
</feature>
<evidence type="ECO:0000313" key="14">
    <source>
        <dbReference type="Proteomes" id="UP001157006"/>
    </source>
</evidence>
<dbReference type="InterPro" id="IPR023299">
    <property type="entry name" value="ATPase_P-typ_cyto_dom_N"/>
</dbReference>
<dbReference type="PANTHER" id="PTHR45630">
    <property type="entry name" value="CATION-TRANSPORTING ATPASE-RELATED"/>
    <property type="match status" value="1"/>
</dbReference>
<feature type="chain" id="PRO_5043381865" evidence="12">
    <location>
        <begin position="21"/>
        <end position="666"/>
    </location>
</feature>
<keyword evidence="12" id="KW-0732">Signal</keyword>
<evidence type="ECO:0000256" key="4">
    <source>
        <dbReference type="ARBA" id="ARBA00022741"/>
    </source>
</evidence>
<dbReference type="Gene3D" id="3.40.1110.10">
    <property type="entry name" value="Calcium-transporting ATPase, cytoplasmic domain N"/>
    <property type="match status" value="1"/>
</dbReference>
<dbReference type="InterPro" id="IPR001757">
    <property type="entry name" value="P_typ_ATPase"/>
</dbReference>
<dbReference type="SUPFAM" id="SSF81660">
    <property type="entry name" value="Metal cation-transporting ATPase, ATP-binding domain N"/>
    <property type="match status" value="1"/>
</dbReference>
<evidence type="ECO:0000256" key="9">
    <source>
        <dbReference type="ARBA" id="ARBA00023136"/>
    </source>
</evidence>
<keyword evidence="3" id="KW-0479">Metal-binding</keyword>
<dbReference type="PROSITE" id="PS01229">
    <property type="entry name" value="COF_2"/>
    <property type="match status" value="1"/>
</dbReference>
<dbReference type="FunFam" id="3.40.50.1000:FF:000109">
    <property type="entry name" value="Cation-transporting ATPase"/>
    <property type="match status" value="1"/>
</dbReference>
<feature type="transmembrane region" description="Helical" evidence="11">
    <location>
        <begin position="580"/>
        <end position="600"/>
    </location>
</feature>
<dbReference type="InterPro" id="IPR023214">
    <property type="entry name" value="HAD_sf"/>
</dbReference>
<protein>
    <submittedName>
        <fullName evidence="13">Uncharacterized protein</fullName>
    </submittedName>
</protein>
<evidence type="ECO:0000256" key="11">
    <source>
        <dbReference type="SAM" id="Phobius"/>
    </source>
</evidence>
<dbReference type="InterPro" id="IPR023298">
    <property type="entry name" value="ATPase_P-typ_TM_dom_sf"/>
</dbReference>
<dbReference type="PANTHER" id="PTHR45630:SF7">
    <property type="entry name" value="ENDOPLASMIC RETICULUM TRANSMEMBRANE HELIX TRANSLOCASE"/>
    <property type="match status" value="1"/>
</dbReference>
<keyword evidence="14" id="KW-1185">Reference proteome</keyword>
<feature type="compositionally biased region" description="Polar residues" evidence="10">
    <location>
        <begin position="358"/>
        <end position="371"/>
    </location>
</feature>
<gene>
    <name evidence="13" type="ORF">VFH_U057480</name>
</gene>
<feature type="transmembrane region" description="Helical" evidence="11">
    <location>
        <begin position="499"/>
        <end position="521"/>
    </location>
</feature>
<evidence type="ECO:0000313" key="13">
    <source>
        <dbReference type="EMBL" id="CAI8584076.1"/>
    </source>
</evidence>
<dbReference type="AlphaFoldDB" id="A0AAV0YDJ5"/>
<dbReference type="InterPro" id="IPR036412">
    <property type="entry name" value="HAD-like_sf"/>
</dbReference>
<feature type="signal peptide" evidence="12">
    <location>
        <begin position="1"/>
        <end position="20"/>
    </location>
</feature>
<evidence type="ECO:0000256" key="6">
    <source>
        <dbReference type="ARBA" id="ARBA00022842"/>
    </source>
</evidence>
<dbReference type="SUPFAM" id="SSF56784">
    <property type="entry name" value="HAD-like"/>
    <property type="match status" value="1"/>
</dbReference>
<dbReference type="PRINTS" id="PR00119">
    <property type="entry name" value="CATATPASE"/>
</dbReference>
<keyword evidence="4" id="KW-0547">Nucleotide-binding</keyword>
<feature type="compositionally biased region" description="Polar residues" evidence="10">
    <location>
        <begin position="339"/>
        <end position="349"/>
    </location>
</feature>
<sequence>CYLLILCYYILLNIPQVGDPLEKAALKGIDWSYKSDEKAVPKRGNGHPVQIVQRYHFASHLKRMAVIVRIQEEFFAFVKGAPEIIQDRLINVPPSYVETYKKFTRQGSRVLALAHKSLPDMTVSEARSLDRDMVESGLTFAGFVVFNCPIRSDSADVLSGLKESSHDLVMITGDQALTACHVASQVHIISKPTLILSPSSNGEGYSWVSPDENENIRYSKEEVENLSESHDLCVGGDCFEMLQQTSAHLLVIPYVKVFARVAPEQKELILTTFKTVGRVTLMCGDGTNDVGALKQAHVGVALLNAMPPAKGGNSSSDSAAEDSSKPAKQKKSKPAGETSGKSISPSGEGTSKAKGASKSDSTSHSAGNRHQTAVDMQRQKLKKMMDELNEEGDGRAPIVKLGDASMASPFTAKHASVSPTTDIIRQGRSTLVTTLQMFKILGLNCLATAYVLSVMYLDGVKLGDVQATISGVFTAAFFLFISHARPLPTLSAERPHPNIFCAYVLLSLLGQFSVHLFFLMASVKEAERYMPEECIEPDASFHPNLVNTVSYMVSMMLQVATFAVNYMGHPFNQSISENRPFRYALFAAVCFFTVITSDLFRDLNDWLKLVPLPVGLRNKLLIWAFLMFFICYSWERLLRWAFPGKVPAWKRRQQVAVSNLEKKKDV</sequence>
<evidence type="ECO:0000256" key="2">
    <source>
        <dbReference type="ARBA" id="ARBA00022692"/>
    </source>
</evidence>
<dbReference type="InterPro" id="IPR006544">
    <property type="entry name" value="P-type_TPase_V"/>
</dbReference>
<keyword evidence="2 11" id="KW-0812">Transmembrane</keyword>
<keyword evidence="6" id="KW-0460">Magnesium</keyword>
<feature type="transmembrane region" description="Helical" evidence="11">
    <location>
        <begin position="549"/>
        <end position="568"/>
    </location>
</feature>
<dbReference type="GO" id="GO:0015662">
    <property type="term" value="F:P-type ion transporter activity"/>
    <property type="evidence" value="ECO:0007669"/>
    <property type="project" value="TreeGrafter"/>
</dbReference>
<dbReference type="GO" id="GO:0016887">
    <property type="term" value="F:ATP hydrolysis activity"/>
    <property type="evidence" value="ECO:0007669"/>
    <property type="project" value="InterPro"/>
</dbReference>
<proteinExistence type="predicted"/>
<feature type="non-terminal residue" evidence="13">
    <location>
        <position position="1"/>
    </location>
</feature>
<evidence type="ECO:0000256" key="10">
    <source>
        <dbReference type="SAM" id="MobiDB-lite"/>
    </source>
</evidence>
<dbReference type="SUPFAM" id="SSF81665">
    <property type="entry name" value="Calcium ATPase, transmembrane domain M"/>
    <property type="match status" value="1"/>
</dbReference>
<dbReference type="GO" id="GO:0046872">
    <property type="term" value="F:metal ion binding"/>
    <property type="evidence" value="ECO:0007669"/>
    <property type="project" value="UniProtKB-KW"/>
</dbReference>
<reference evidence="13 14" key="1">
    <citation type="submission" date="2023-01" db="EMBL/GenBank/DDBJ databases">
        <authorList>
            <person name="Kreplak J."/>
        </authorList>
    </citation>
    <scope>NUCLEOTIDE SEQUENCE [LARGE SCALE GENOMIC DNA]</scope>
</reference>
<evidence type="ECO:0000256" key="7">
    <source>
        <dbReference type="ARBA" id="ARBA00022967"/>
    </source>
</evidence>
<dbReference type="Gene3D" id="3.40.50.1000">
    <property type="entry name" value="HAD superfamily/HAD-like"/>
    <property type="match status" value="1"/>
</dbReference>
<evidence type="ECO:0000256" key="12">
    <source>
        <dbReference type="SAM" id="SignalP"/>
    </source>
</evidence>
<dbReference type="Proteomes" id="UP001157006">
    <property type="component" value="Unassembled WGS sequence"/>
</dbReference>
<name>A0AAV0YDJ5_VICFA</name>
<evidence type="ECO:0000256" key="3">
    <source>
        <dbReference type="ARBA" id="ARBA00022723"/>
    </source>
</evidence>
<evidence type="ECO:0000256" key="1">
    <source>
        <dbReference type="ARBA" id="ARBA00004141"/>
    </source>
</evidence>